<reference evidence="1" key="1">
    <citation type="submission" date="2021-06" db="EMBL/GenBank/DDBJ databases">
        <authorList>
            <person name="Kallberg Y."/>
            <person name="Tangrot J."/>
            <person name="Rosling A."/>
        </authorList>
    </citation>
    <scope>NUCLEOTIDE SEQUENCE</scope>
    <source>
        <strain evidence="1">MA461A</strain>
    </source>
</reference>
<comment type="caution">
    <text evidence="1">The sequence shown here is derived from an EMBL/GenBank/DDBJ whole genome shotgun (WGS) entry which is preliminary data.</text>
</comment>
<gene>
    <name evidence="1" type="ORF">RPERSI_LOCUS15525</name>
</gene>
<keyword evidence="2" id="KW-1185">Reference proteome</keyword>
<evidence type="ECO:0000313" key="1">
    <source>
        <dbReference type="EMBL" id="CAG8763624.1"/>
    </source>
</evidence>
<organism evidence="1 2">
    <name type="scientific">Racocetra persica</name>
    <dbReference type="NCBI Taxonomy" id="160502"/>
    <lineage>
        <taxon>Eukaryota</taxon>
        <taxon>Fungi</taxon>
        <taxon>Fungi incertae sedis</taxon>
        <taxon>Mucoromycota</taxon>
        <taxon>Glomeromycotina</taxon>
        <taxon>Glomeromycetes</taxon>
        <taxon>Diversisporales</taxon>
        <taxon>Gigasporaceae</taxon>
        <taxon>Racocetra</taxon>
    </lineage>
</organism>
<proteinExistence type="predicted"/>
<protein>
    <submittedName>
        <fullName evidence="1">30370_t:CDS:1</fullName>
    </submittedName>
</protein>
<dbReference type="EMBL" id="CAJVQC010037360">
    <property type="protein sequence ID" value="CAG8763624.1"/>
    <property type="molecule type" value="Genomic_DNA"/>
</dbReference>
<sequence>NANESYIDEFIRILQILEADKDKDKLTIITKNKNIYLMFIENRIDKWLKNG</sequence>
<dbReference type="Proteomes" id="UP000789920">
    <property type="component" value="Unassembled WGS sequence"/>
</dbReference>
<evidence type="ECO:0000313" key="2">
    <source>
        <dbReference type="Proteomes" id="UP000789920"/>
    </source>
</evidence>
<name>A0ACA9QRU5_9GLOM</name>
<accession>A0ACA9QRU5</accession>
<feature type="non-terminal residue" evidence="1">
    <location>
        <position position="1"/>
    </location>
</feature>